<feature type="domain" description="Citrate transporter-like" evidence="7">
    <location>
        <begin position="12"/>
        <end position="189"/>
    </location>
</feature>
<feature type="transmembrane region" description="Helical" evidence="6">
    <location>
        <begin position="101"/>
        <end position="119"/>
    </location>
</feature>
<comment type="subcellular location">
    <subcellularLocation>
        <location evidence="1">Membrane</location>
        <topology evidence="1">Multi-pass membrane protein</topology>
    </subcellularLocation>
</comment>
<keyword evidence="2" id="KW-0813">Transport</keyword>
<accession>A0ABP5F3B6</accession>
<evidence type="ECO:0000256" key="2">
    <source>
        <dbReference type="ARBA" id="ARBA00022448"/>
    </source>
</evidence>
<feature type="transmembrane region" description="Helical" evidence="6">
    <location>
        <begin position="131"/>
        <end position="156"/>
    </location>
</feature>
<evidence type="ECO:0000256" key="6">
    <source>
        <dbReference type="SAM" id="Phobius"/>
    </source>
</evidence>
<keyword evidence="3 6" id="KW-0812">Transmembrane</keyword>
<feature type="transmembrane region" description="Helical" evidence="6">
    <location>
        <begin position="58"/>
        <end position="89"/>
    </location>
</feature>
<comment type="caution">
    <text evidence="8">The sequence shown here is derived from an EMBL/GenBank/DDBJ whole genome shotgun (WGS) entry which is preliminary data.</text>
</comment>
<organism evidence="8 9">
    <name type="scientific">Brevibacterium samyangense</name>
    <dbReference type="NCBI Taxonomy" id="366888"/>
    <lineage>
        <taxon>Bacteria</taxon>
        <taxon>Bacillati</taxon>
        <taxon>Actinomycetota</taxon>
        <taxon>Actinomycetes</taxon>
        <taxon>Micrococcales</taxon>
        <taxon>Brevibacteriaceae</taxon>
        <taxon>Brevibacterium</taxon>
    </lineage>
</organism>
<evidence type="ECO:0000313" key="8">
    <source>
        <dbReference type="EMBL" id="GAA2012517.1"/>
    </source>
</evidence>
<dbReference type="Proteomes" id="UP001500755">
    <property type="component" value="Unassembled WGS sequence"/>
</dbReference>
<dbReference type="EMBL" id="BAAANO010000025">
    <property type="protein sequence ID" value="GAA2012517.1"/>
    <property type="molecule type" value="Genomic_DNA"/>
</dbReference>
<dbReference type="InterPro" id="IPR004680">
    <property type="entry name" value="Cit_transptr-like_dom"/>
</dbReference>
<sequence length="237" mass="23873">MDPIPVFLLTFACGLVLNIVAFFLLGGRALLAEGRGDDAETEAVGTPELWTARQILTIVLFAGILGLGLLAGIDVGFLALSAAGVLALVFPSDLKEGMERIGRAVVLLIGGIVAYITVLQNAGVVDSLAGSVSGIGVPLAAGLLMLYVAGAVSAFASTNAMFGALVPLAAPLLTGGDLPVLGFVVALSVAASSSDASPFSTGGALVVTNTEEAKRTRTFKGLMAWGMSMVAVTPVLV</sequence>
<evidence type="ECO:0000256" key="4">
    <source>
        <dbReference type="ARBA" id="ARBA00022989"/>
    </source>
</evidence>
<proteinExistence type="predicted"/>
<evidence type="ECO:0000256" key="1">
    <source>
        <dbReference type="ARBA" id="ARBA00004141"/>
    </source>
</evidence>
<name>A0ABP5F3B6_9MICO</name>
<evidence type="ECO:0000256" key="3">
    <source>
        <dbReference type="ARBA" id="ARBA00022692"/>
    </source>
</evidence>
<evidence type="ECO:0000313" key="9">
    <source>
        <dbReference type="Proteomes" id="UP001500755"/>
    </source>
</evidence>
<gene>
    <name evidence="8" type="ORF">GCM10009755_25050</name>
</gene>
<keyword evidence="4 6" id="KW-1133">Transmembrane helix</keyword>
<protein>
    <recommendedName>
        <fullName evidence="7">Citrate transporter-like domain-containing protein</fullName>
    </recommendedName>
</protein>
<reference evidence="9" key="1">
    <citation type="journal article" date="2019" name="Int. J. Syst. Evol. Microbiol.">
        <title>The Global Catalogue of Microorganisms (GCM) 10K type strain sequencing project: providing services to taxonomists for standard genome sequencing and annotation.</title>
        <authorList>
            <consortium name="The Broad Institute Genomics Platform"/>
            <consortium name="The Broad Institute Genome Sequencing Center for Infectious Disease"/>
            <person name="Wu L."/>
            <person name="Ma J."/>
        </authorList>
    </citation>
    <scope>NUCLEOTIDE SEQUENCE [LARGE SCALE GENOMIC DNA]</scope>
    <source>
        <strain evidence="9">JCM 14546</strain>
    </source>
</reference>
<feature type="transmembrane region" description="Helical" evidence="6">
    <location>
        <begin position="168"/>
        <end position="190"/>
    </location>
</feature>
<dbReference type="Pfam" id="PF03600">
    <property type="entry name" value="CitMHS"/>
    <property type="match status" value="1"/>
</dbReference>
<keyword evidence="9" id="KW-1185">Reference proteome</keyword>
<feature type="transmembrane region" description="Helical" evidence="6">
    <location>
        <begin position="6"/>
        <end position="25"/>
    </location>
</feature>
<evidence type="ECO:0000256" key="5">
    <source>
        <dbReference type="ARBA" id="ARBA00023136"/>
    </source>
</evidence>
<evidence type="ECO:0000259" key="7">
    <source>
        <dbReference type="Pfam" id="PF03600"/>
    </source>
</evidence>
<keyword evidence="5 6" id="KW-0472">Membrane</keyword>